<dbReference type="Proteomes" id="UP001177003">
    <property type="component" value="Chromosome 4"/>
</dbReference>
<proteinExistence type="predicted"/>
<keyword evidence="3" id="KW-1185">Reference proteome</keyword>
<sequence>MFGIYLRCLTGRSVGLDKGRLEVYAMEKKSSKPPKKKQNKEVVVSKPEENPIKPESVDPTKEAVPSKTGVFKRIKKIAHNSRSSSERSPSFSPSMIRKPHVTQKSVVLREVPIPVSPFVKK</sequence>
<gene>
    <name evidence="2" type="ORF">LSALG_LOCUS19495</name>
</gene>
<dbReference type="EMBL" id="OX465080">
    <property type="protein sequence ID" value="CAI9279712.1"/>
    <property type="molecule type" value="Genomic_DNA"/>
</dbReference>
<dbReference type="AlphaFoldDB" id="A0AA35YTN8"/>
<reference evidence="2" key="1">
    <citation type="submission" date="2023-04" db="EMBL/GenBank/DDBJ databases">
        <authorList>
            <person name="Vijverberg K."/>
            <person name="Xiong W."/>
            <person name="Schranz E."/>
        </authorList>
    </citation>
    <scope>NUCLEOTIDE SEQUENCE</scope>
</reference>
<evidence type="ECO:0000256" key="1">
    <source>
        <dbReference type="SAM" id="MobiDB-lite"/>
    </source>
</evidence>
<accession>A0AA35YTN8</accession>
<feature type="compositionally biased region" description="Basic residues" evidence="1">
    <location>
        <begin position="70"/>
        <end position="79"/>
    </location>
</feature>
<organism evidence="2 3">
    <name type="scientific">Lactuca saligna</name>
    <name type="common">Willowleaf lettuce</name>
    <dbReference type="NCBI Taxonomy" id="75948"/>
    <lineage>
        <taxon>Eukaryota</taxon>
        <taxon>Viridiplantae</taxon>
        <taxon>Streptophyta</taxon>
        <taxon>Embryophyta</taxon>
        <taxon>Tracheophyta</taxon>
        <taxon>Spermatophyta</taxon>
        <taxon>Magnoliopsida</taxon>
        <taxon>eudicotyledons</taxon>
        <taxon>Gunneridae</taxon>
        <taxon>Pentapetalae</taxon>
        <taxon>asterids</taxon>
        <taxon>campanulids</taxon>
        <taxon>Asterales</taxon>
        <taxon>Asteraceae</taxon>
        <taxon>Cichorioideae</taxon>
        <taxon>Cichorieae</taxon>
        <taxon>Lactucinae</taxon>
        <taxon>Lactuca</taxon>
    </lineage>
</organism>
<protein>
    <submittedName>
        <fullName evidence="2">Uncharacterized protein</fullName>
    </submittedName>
</protein>
<name>A0AA35YTN8_LACSI</name>
<evidence type="ECO:0000313" key="3">
    <source>
        <dbReference type="Proteomes" id="UP001177003"/>
    </source>
</evidence>
<evidence type="ECO:0000313" key="2">
    <source>
        <dbReference type="EMBL" id="CAI9279712.1"/>
    </source>
</evidence>
<feature type="region of interest" description="Disordered" evidence="1">
    <location>
        <begin position="27"/>
        <end position="103"/>
    </location>
</feature>
<feature type="compositionally biased region" description="Low complexity" evidence="1">
    <location>
        <begin position="81"/>
        <end position="94"/>
    </location>
</feature>
<feature type="compositionally biased region" description="Basic and acidic residues" evidence="1">
    <location>
        <begin position="46"/>
        <end position="61"/>
    </location>
</feature>